<accession>A0A2Y9AQM4</accession>
<dbReference type="Proteomes" id="UP000251571">
    <property type="component" value="Unassembled WGS sequence"/>
</dbReference>
<reference evidence="3" key="1">
    <citation type="submission" date="2016-10" db="EMBL/GenBank/DDBJ databases">
        <authorList>
            <person name="Cai Z."/>
        </authorList>
    </citation>
    <scope>NUCLEOTIDE SEQUENCE [LARGE SCALE GENOMIC DNA]</scope>
    <source>
        <strain evidence="3">DSM 25227</strain>
    </source>
</reference>
<keyword evidence="1" id="KW-0472">Membrane</keyword>
<dbReference type="RefSeq" id="WP_109564649.1">
    <property type="nucleotide sequence ID" value="NZ_QGDJ01000005.1"/>
</dbReference>
<evidence type="ECO:0000313" key="2">
    <source>
        <dbReference type="EMBL" id="PWJ18169.1"/>
    </source>
</evidence>
<evidence type="ECO:0000313" key="3">
    <source>
        <dbReference type="EMBL" id="SSA46694.1"/>
    </source>
</evidence>
<evidence type="ECO:0000256" key="1">
    <source>
        <dbReference type="SAM" id="Phobius"/>
    </source>
</evidence>
<dbReference type="EMBL" id="QGDJ01000005">
    <property type="protein sequence ID" value="PWJ18169.1"/>
    <property type="molecule type" value="Genomic_DNA"/>
</dbReference>
<dbReference type="GO" id="GO:0005886">
    <property type="term" value="C:plasma membrane"/>
    <property type="evidence" value="ECO:0007669"/>
    <property type="project" value="TreeGrafter"/>
</dbReference>
<proteinExistence type="predicted"/>
<dbReference type="Proteomes" id="UP000245839">
    <property type="component" value="Unassembled WGS sequence"/>
</dbReference>
<protein>
    <submittedName>
        <fullName evidence="2">Uncharacterized membrane protein YhaH (DUF805 family)</fullName>
    </submittedName>
    <submittedName>
        <fullName evidence="3">Uncharacterized membrane protein YhaH, DUF805 family</fullName>
    </submittedName>
</protein>
<evidence type="ECO:0000313" key="5">
    <source>
        <dbReference type="Proteomes" id="UP000251571"/>
    </source>
</evidence>
<reference evidence="2 4" key="3">
    <citation type="submission" date="2018-03" db="EMBL/GenBank/DDBJ databases">
        <title>Genomic Encyclopedia of Archaeal and Bacterial Type Strains, Phase II (KMG-II): from individual species to whole genera.</title>
        <authorList>
            <person name="Goeker M."/>
        </authorList>
    </citation>
    <scope>NUCLEOTIDE SEQUENCE [LARGE SCALE GENOMIC DNA]</scope>
    <source>
        <strain evidence="2 4">DSM 25227</strain>
    </source>
</reference>
<keyword evidence="1" id="KW-1133">Transmembrane helix</keyword>
<organism evidence="3 5">
    <name type="scientific">Jannaschia seohaensis</name>
    <dbReference type="NCBI Taxonomy" id="475081"/>
    <lineage>
        <taxon>Bacteria</taxon>
        <taxon>Pseudomonadati</taxon>
        <taxon>Pseudomonadota</taxon>
        <taxon>Alphaproteobacteria</taxon>
        <taxon>Rhodobacterales</taxon>
        <taxon>Roseobacteraceae</taxon>
        <taxon>Jannaschia</taxon>
    </lineage>
</organism>
<name>A0A2Y9AQM4_9RHOB</name>
<feature type="transmembrane region" description="Helical" evidence="1">
    <location>
        <begin position="26"/>
        <end position="43"/>
    </location>
</feature>
<dbReference type="InterPro" id="IPR008523">
    <property type="entry name" value="DUF805"/>
</dbReference>
<gene>
    <name evidence="2" type="ORF">BCF38_105157</name>
    <name evidence="3" type="ORF">SAMN05421539_105157</name>
</gene>
<sequence>MSFELAVVSCFRKFATFRGRAGPAEYWWWQLFLLLLLIFIGVMSTLSPSAAGWLALLWIFGLAVPSLAVSVRRLHDVGWSGWWMLAGLVGVGWIFLILLFAWPGQATANRFGPRPRRIATPRLTRIPRVRRK</sequence>
<keyword evidence="4" id="KW-1185">Reference proteome</keyword>
<keyword evidence="1" id="KW-0812">Transmembrane</keyword>
<feature type="transmembrane region" description="Helical" evidence="1">
    <location>
        <begin position="81"/>
        <end position="102"/>
    </location>
</feature>
<reference evidence="5" key="2">
    <citation type="submission" date="2016-10" db="EMBL/GenBank/DDBJ databases">
        <authorList>
            <person name="Varghese N."/>
            <person name="Submissions S."/>
        </authorList>
    </citation>
    <scope>NUCLEOTIDE SEQUENCE [LARGE SCALE GENOMIC DNA]</scope>
    <source>
        <strain evidence="5">DSM 25227</strain>
    </source>
</reference>
<dbReference type="PANTHER" id="PTHR34980">
    <property type="entry name" value="INNER MEMBRANE PROTEIN-RELATED-RELATED"/>
    <property type="match status" value="1"/>
</dbReference>
<dbReference type="AlphaFoldDB" id="A0A2Y9AQM4"/>
<evidence type="ECO:0000313" key="4">
    <source>
        <dbReference type="Proteomes" id="UP000245839"/>
    </source>
</evidence>
<dbReference type="Pfam" id="PF05656">
    <property type="entry name" value="DUF805"/>
    <property type="match status" value="1"/>
</dbReference>
<feature type="transmembrane region" description="Helical" evidence="1">
    <location>
        <begin position="50"/>
        <end position="69"/>
    </location>
</feature>
<dbReference type="PANTHER" id="PTHR34980:SF2">
    <property type="entry name" value="INNER MEMBRANE PROTEIN YHAH-RELATED"/>
    <property type="match status" value="1"/>
</dbReference>
<dbReference type="EMBL" id="UETC01000005">
    <property type="protein sequence ID" value="SSA46694.1"/>
    <property type="molecule type" value="Genomic_DNA"/>
</dbReference>
<dbReference type="OrthoDB" id="9812349at2"/>